<evidence type="ECO:0000313" key="2">
    <source>
        <dbReference type="Proteomes" id="UP000095395"/>
    </source>
</evidence>
<organism evidence="1 2">
    <name type="scientific">Roseburia inulinivorans</name>
    <dbReference type="NCBI Taxonomy" id="360807"/>
    <lineage>
        <taxon>Bacteria</taxon>
        <taxon>Bacillati</taxon>
        <taxon>Bacillota</taxon>
        <taxon>Clostridia</taxon>
        <taxon>Lachnospirales</taxon>
        <taxon>Lachnospiraceae</taxon>
        <taxon>Roseburia</taxon>
    </lineage>
</organism>
<protein>
    <submittedName>
        <fullName evidence="1">M6 family metalloprotease domain</fullName>
    </submittedName>
</protein>
<dbReference type="PANTHER" id="PTHR41775">
    <property type="entry name" value="SECRETED PROTEIN-RELATED"/>
    <property type="match status" value="1"/>
</dbReference>
<dbReference type="EMBL" id="CYYR01000038">
    <property type="protein sequence ID" value="CUO51016.1"/>
    <property type="molecule type" value="Genomic_DNA"/>
</dbReference>
<evidence type="ECO:0000313" key="1">
    <source>
        <dbReference type="EMBL" id="CUO51016.1"/>
    </source>
</evidence>
<dbReference type="PANTHER" id="PTHR41775:SF1">
    <property type="entry name" value="PEPTIDASE M6-LIKE DOMAIN-CONTAINING PROTEIN"/>
    <property type="match status" value="1"/>
</dbReference>
<name>A0A174FQ85_9FIRM</name>
<dbReference type="GO" id="GO:0008237">
    <property type="term" value="F:metallopeptidase activity"/>
    <property type="evidence" value="ECO:0007669"/>
    <property type="project" value="UniProtKB-KW"/>
</dbReference>
<dbReference type="RefSeq" id="WP_055303392.1">
    <property type="nucleotide sequence ID" value="NZ_CYYR01000038.1"/>
</dbReference>
<sequence>MREKRLVNKKKSIIWMMIITLLFTVQSMPQRVKAAEQTVGNMVIMVTFEKDDDGNNLTDEFADGYPQTGKYYCWNQKSGKGSEAGVSYFKDIYTKETGSLPHYINTISDGKVQVNCYFPQEDSVGKVTTIRLSGKASDYLNPDSVEDSRFVGAVIETLKKTTFSQNLSAAELDSWNQDGCIDNLTILVQGKNTGSFGSHKSEYGGTEKVCFGLQVGAYNVISTEALRSQATSTAYSLVSHEFLHTLGAPDLYRTTGDDGIPVGIWDQMAQVPRIAQYPLAYIRSQMGWMDIQEVTESGDYTLEPASAKAGNRAYILKTSMSESEYFVIEYRQKKQQEKEYDNFLPVEKGLIVYRVNEAVENQTNKAGKNYIYVYRPGTSEDHEAAKEQVSNGSSGLRNAVYDAAIGVGNRTSLGSSDMSAPCTQDTIFYSDGSNSGIVIDNIRFQENGTATFHVEFPALSEENYWIKQDTTLADMQSLSMTEDADKGMMYLAGAQGQNGNSFVKVYANLLDGTGWKQTGQELEAAAGTSPKVYFYGGVLYLAYQNRQYQTCVSKLQANGWSAPIICNDNTYWENYQFVENQGKLWLAYSSANILKIWDFQSGRQKAMLKVSSLSIGNPSVFNYEGELYAVYADYFAKDPTAKKGKIAKYSEDQQKWQDIYTINGISTVKVSDVKVQANKINIVASNDASEEPLLISGTPESGFTEEKLSGISASNRVQLQWKDGVAYVIWCDNATLRARYQKNGIWTDMSTQICSDAYVFDTVVIKNVLYVGNSSLTSGVTLRKMKTVEGTPEIPSPPAAVPGSNEVLIQLPAGYDAGAKIYIDGVAYTSASWNQNTSARLVSIGKQGAKTAVIYQYNASGIPVGMYVWLLEYNGTYYTAQAVPELQDLFSYHGFSVRYTGNTGLRCSFGIDTTKKSQLISTGGMGGYRLTEMGTLIMNPDNRNNYPMVYGGDKVAGGRTFYIENGKTYNKVIRTVNGREQFANVLVGLPPSRYATNYVFRAYAVMEHNGTQVVIYGPEMSRSMYTVCKQILDRGDFKQGSAGYVFLKNITDSVETTR</sequence>
<reference evidence="1 2" key="1">
    <citation type="submission" date="2015-09" db="EMBL/GenBank/DDBJ databases">
        <authorList>
            <consortium name="Pathogen Informatics"/>
        </authorList>
    </citation>
    <scope>NUCLEOTIDE SEQUENCE [LARGE SCALE GENOMIC DNA]</scope>
    <source>
        <strain evidence="1 2">2789STDY5608835</strain>
    </source>
</reference>
<keyword evidence="1" id="KW-0645">Protease</keyword>
<dbReference type="GO" id="GO:0006508">
    <property type="term" value="P:proteolysis"/>
    <property type="evidence" value="ECO:0007669"/>
    <property type="project" value="UniProtKB-KW"/>
</dbReference>
<keyword evidence="1" id="KW-0482">Metalloprotease</keyword>
<dbReference type="Proteomes" id="UP000095395">
    <property type="component" value="Unassembled WGS sequence"/>
</dbReference>
<keyword evidence="1" id="KW-0378">Hydrolase</keyword>
<proteinExistence type="predicted"/>
<gene>
    <name evidence="1" type="ORF">ERS852392_03386</name>
</gene>
<dbReference type="AlphaFoldDB" id="A0A174FQ85"/>
<accession>A0A174FQ85</accession>